<feature type="region of interest" description="Disordered" evidence="2">
    <location>
        <begin position="341"/>
        <end position="379"/>
    </location>
</feature>
<feature type="region of interest" description="Disordered" evidence="2">
    <location>
        <begin position="596"/>
        <end position="629"/>
    </location>
</feature>
<feature type="compositionally biased region" description="Low complexity" evidence="2">
    <location>
        <begin position="289"/>
        <end position="301"/>
    </location>
</feature>
<gene>
    <name evidence="3" type="ORF">QBC35DRAFT_426600</name>
</gene>
<dbReference type="InterPro" id="IPR024312">
    <property type="entry name" value="TACC_fungi"/>
</dbReference>
<feature type="compositionally biased region" description="Low complexity" evidence="2">
    <location>
        <begin position="1"/>
        <end position="13"/>
    </location>
</feature>
<organism evidence="3 4">
    <name type="scientific">Podospora australis</name>
    <dbReference type="NCBI Taxonomy" id="1536484"/>
    <lineage>
        <taxon>Eukaryota</taxon>
        <taxon>Fungi</taxon>
        <taxon>Dikarya</taxon>
        <taxon>Ascomycota</taxon>
        <taxon>Pezizomycotina</taxon>
        <taxon>Sordariomycetes</taxon>
        <taxon>Sordariomycetidae</taxon>
        <taxon>Sordariales</taxon>
        <taxon>Podosporaceae</taxon>
        <taxon>Podospora</taxon>
    </lineage>
</organism>
<evidence type="ECO:0000256" key="1">
    <source>
        <dbReference type="SAM" id="Coils"/>
    </source>
</evidence>
<feature type="compositionally biased region" description="Low complexity" evidence="2">
    <location>
        <begin position="60"/>
        <end position="75"/>
    </location>
</feature>
<reference evidence="3" key="1">
    <citation type="journal article" date="2023" name="Mol. Phylogenet. Evol.">
        <title>Genome-scale phylogeny and comparative genomics of the fungal order Sordariales.</title>
        <authorList>
            <person name="Hensen N."/>
            <person name="Bonometti L."/>
            <person name="Westerberg I."/>
            <person name="Brannstrom I.O."/>
            <person name="Guillou S."/>
            <person name="Cros-Aarteil S."/>
            <person name="Calhoun S."/>
            <person name="Haridas S."/>
            <person name="Kuo A."/>
            <person name="Mondo S."/>
            <person name="Pangilinan J."/>
            <person name="Riley R."/>
            <person name="LaButti K."/>
            <person name="Andreopoulos B."/>
            <person name="Lipzen A."/>
            <person name="Chen C."/>
            <person name="Yan M."/>
            <person name="Daum C."/>
            <person name="Ng V."/>
            <person name="Clum A."/>
            <person name="Steindorff A."/>
            <person name="Ohm R.A."/>
            <person name="Martin F."/>
            <person name="Silar P."/>
            <person name="Natvig D.O."/>
            <person name="Lalanne C."/>
            <person name="Gautier V."/>
            <person name="Ament-Velasquez S.L."/>
            <person name="Kruys A."/>
            <person name="Hutchinson M.I."/>
            <person name="Powell A.J."/>
            <person name="Barry K."/>
            <person name="Miller A.N."/>
            <person name="Grigoriev I.V."/>
            <person name="Debuchy R."/>
            <person name="Gladieux P."/>
            <person name="Hiltunen Thoren M."/>
            <person name="Johannesson H."/>
        </authorList>
    </citation>
    <scope>NUCLEOTIDE SEQUENCE</scope>
    <source>
        <strain evidence="3">PSN309</strain>
    </source>
</reference>
<dbReference type="Pfam" id="PF12709">
    <property type="entry name" value="Fungal_TACC"/>
    <property type="match status" value="1"/>
</dbReference>
<keyword evidence="1" id="KW-0175">Coiled coil</keyword>
<feature type="region of interest" description="Disordered" evidence="2">
    <location>
        <begin position="687"/>
        <end position="852"/>
    </location>
</feature>
<dbReference type="Proteomes" id="UP001302126">
    <property type="component" value="Unassembled WGS sequence"/>
</dbReference>
<accession>A0AAN6X4I1</accession>
<comment type="caution">
    <text evidence="3">The sequence shown here is derived from an EMBL/GenBank/DDBJ whole genome shotgun (WGS) entry which is preliminary data.</text>
</comment>
<keyword evidence="4" id="KW-1185">Reference proteome</keyword>
<feature type="compositionally biased region" description="Pro residues" evidence="2">
    <location>
        <begin position="698"/>
        <end position="716"/>
    </location>
</feature>
<evidence type="ECO:0000313" key="4">
    <source>
        <dbReference type="Proteomes" id="UP001302126"/>
    </source>
</evidence>
<dbReference type="EMBL" id="MU864360">
    <property type="protein sequence ID" value="KAK4191232.1"/>
    <property type="molecule type" value="Genomic_DNA"/>
</dbReference>
<proteinExistence type="predicted"/>
<sequence>MAAPLSPTPSAALNFSTPSNSLRHESYEVGSYSINSFDDDNNLSEGDSSPFLSHVKEDVASPAATSTTTTGSTPRGPSPPKARPGSRIMSGSELSPLKLLHSHQQAQIQTQISQSQQQQSPRQSFSSTGTSMPPPPLPQSPRKAPIVKRFPVRVSGQESPRRLSNEQQQQQRRASDESNPHSRSNSQPRPPLTLQDAVRDNHNLKHAIEIFEDDDFSTPHDDDIMDTDGDHEMNHDSARPNDRHDESMEDDYDRTNPDDTLASTFSTFSAVPNLTMLANMRSDSPTKYSSSNFRESTSSRTPRGPVPDRSGTHQLYDSGGSTGGGNNTLNLMDFTEQVRYGGYESKPTPSRRMNGVNGSGRNGSNAVGATPQRGGGNNLLDFDIPPMPTPRSIPTITPRELESLKSGFLSEISSLKASLSGKEAEVLSLKTAVGDAEKRVGECMEQLREIQDVHDSLVTEKDSWERRGREMESVLRKVKEEIVLGQREREELEFKLHEAEQRREAAEMMAQDAESKMAGMRAGKASAEAAATSPTNVIGSNKEVEMAVERVARELHALYKSKHETKVAALKKSYESRWEKKVANLQAQLDELAQENEELRHGRDSASRVDPQRLHELEEERKAERAQNAAHIRELEAESQKLEAILRTVQADNDDLRVLLERERVEKGELVQLAEEMMNMQNSILASAPEEQPEPEPEPAPRPAPQPMRISPPPQPQQVTVTKTPNRRLSSSYGAGSKTPMSVRQSMPPPPSTEAGAGGNNFRMSVGPGGFRASGLRAPGSGLKGSAESRMGLGRGAAAHERARSIPSAGGPRPGSGQGTSSRMGIMSSIEKMGSGIGGGSSSGYGQYRRGD</sequence>
<feature type="coiled-coil region" evidence="1">
    <location>
        <begin position="461"/>
        <end position="516"/>
    </location>
</feature>
<name>A0AAN6X4I1_9PEZI</name>
<feature type="compositionally biased region" description="Basic and acidic residues" evidence="2">
    <location>
        <begin position="197"/>
        <end position="209"/>
    </location>
</feature>
<feature type="region of interest" description="Disordered" evidence="2">
    <location>
        <begin position="1"/>
        <end position="255"/>
    </location>
</feature>
<dbReference type="AlphaFoldDB" id="A0AAN6X4I1"/>
<feature type="compositionally biased region" description="Polar residues" evidence="2">
    <location>
        <begin position="727"/>
        <end position="745"/>
    </location>
</feature>
<evidence type="ECO:0000313" key="3">
    <source>
        <dbReference type="EMBL" id="KAK4191232.1"/>
    </source>
</evidence>
<feature type="region of interest" description="Disordered" evidence="2">
    <location>
        <begin position="281"/>
        <end position="329"/>
    </location>
</feature>
<evidence type="ECO:0000256" key="2">
    <source>
        <dbReference type="SAM" id="MobiDB-lite"/>
    </source>
</evidence>
<reference evidence="3" key="2">
    <citation type="submission" date="2023-05" db="EMBL/GenBank/DDBJ databases">
        <authorList>
            <consortium name="Lawrence Berkeley National Laboratory"/>
            <person name="Steindorff A."/>
            <person name="Hensen N."/>
            <person name="Bonometti L."/>
            <person name="Westerberg I."/>
            <person name="Brannstrom I.O."/>
            <person name="Guillou S."/>
            <person name="Cros-Aarteil S."/>
            <person name="Calhoun S."/>
            <person name="Haridas S."/>
            <person name="Kuo A."/>
            <person name="Mondo S."/>
            <person name="Pangilinan J."/>
            <person name="Riley R."/>
            <person name="Labutti K."/>
            <person name="Andreopoulos B."/>
            <person name="Lipzen A."/>
            <person name="Chen C."/>
            <person name="Yanf M."/>
            <person name="Daum C."/>
            <person name="Ng V."/>
            <person name="Clum A."/>
            <person name="Ohm R."/>
            <person name="Martin F."/>
            <person name="Silar P."/>
            <person name="Natvig D."/>
            <person name="Lalanne C."/>
            <person name="Gautier V."/>
            <person name="Ament-Velasquez S.L."/>
            <person name="Kruys A."/>
            <person name="Hutchinson M.I."/>
            <person name="Powell A.J."/>
            <person name="Barry K."/>
            <person name="Miller A.N."/>
            <person name="Grigoriev I.V."/>
            <person name="Debuchy R."/>
            <person name="Gladieux P."/>
            <person name="Thoren M.H."/>
            <person name="Johannesson H."/>
        </authorList>
    </citation>
    <scope>NUCLEOTIDE SEQUENCE</scope>
    <source>
        <strain evidence="3">PSN309</strain>
    </source>
</reference>
<feature type="compositionally biased region" description="Low complexity" evidence="2">
    <location>
        <begin position="824"/>
        <end position="834"/>
    </location>
</feature>
<feature type="compositionally biased region" description="Basic and acidic residues" evidence="2">
    <location>
        <begin position="217"/>
        <end position="246"/>
    </location>
</feature>
<feature type="compositionally biased region" description="Low complexity" evidence="2">
    <location>
        <begin position="102"/>
        <end position="131"/>
    </location>
</feature>
<protein>
    <submittedName>
        <fullName evidence="3">Uncharacterized protein</fullName>
    </submittedName>
</protein>
<feature type="compositionally biased region" description="Basic and acidic residues" evidence="2">
    <location>
        <begin position="597"/>
        <end position="629"/>
    </location>
</feature>